<dbReference type="AlphaFoldDB" id="A0A2T0SN47"/>
<reference evidence="2 3" key="1">
    <citation type="submission" date="2018-03" db="EMBL/GenBank/DDBJ databases">
        <title>Genomic Encyclopedia of Archaeal and Bacterial Type Strains, Phase II (KMG-II): from individual species to whole genera.</title>
        <authorList>
            <person name="Goeker M."/>
        </authorList>
    </citation>
    <scope>NUCLEOTIDE SEQUENCE [LARGE SCALE GENOMIC DNA]</scope>
    <source>
        <strain evidence="2 3">DSM 44720</strain>
    </source>
</reference>
<evidence type="ECO:0000313" key="3">
    <source>
        <dbReference type="Proteomes" id="UP000239494"/>
    </source>
</evidence>
<evidence type="ECO:0000313" key="2">
    <source>
        <dbReference type="EMBL" id="PRY34816.1"/>
    </source>
</evidence>
<dbReference type="OrthoDB" id="6200718at2"/>
<proteinExistence type="predicted"/>
<keyword evidence="3" id="KW-1185">Reference proteome</keyword>
<gene>
    <name evidence="2" type="ORF">CLV43_11592</name>
</gene>
<name>A0A2T0SN47_9PSEU</name>
<dbReference type="Proteomes" id="UP000239494">
    <property type="component" value="Unassembled WGS sequence"/>
</dbReference>
<accession>A0A2T0SN47</accession>
<sequence>MSYPVPTVTTMDETTFWTLVEQDGDADPDERLDRLTTRLASLPPPDITDFQVLLDHIRGRADTWDHWAAAHLVLGGCSDDGFFYFLAWLVGLGRARFGGIAEDPDALADHPRVRHLATLDPDAWGTDVPGWEALDYVAREAYIRATGEYDGLDTALAARGHAPMVAPDPDGTPWDPDDADELLRRLPRLSALFADRIAHG</sequence>
<dbReference type="EMBL" id="PVTF01000015">
    <property type="protein sequence ID" value="PRY34816.1"/>
    <property type="molecule type" value="Genomic_DNA"/>
</dbReference>
<protein>
    <submittedName>
        <fullName evidence="2">Uncharacterized protein DUF4240</fullName>
    </submittedName>
</protein>
<organism evidence="2 3">
    <name type="scientific">Umezawaea tangerina</name>
    <dbReference type="NCBI Taxonomy" id="84725"/>
    <lineage>
        <taxon>Bacteria</taxon>
        <taxon>Bacillati</taxon>
        <taxon>Actinomycetota</taxon>
        <taxon>Actinomycetes</taxon>
        <taxon>Pseudonocardiales</taxon>
        <taxon>Pseudonocardiaceae</taxon>
        <taxon>Umezawaea</taxon>
    </lineage>
</organism>
<evidence type="ECO:0000259" key="1">
    <source>
        <dbReference type="Pfam" id="PF14024"/>
    </source>
</evidence>
<feature type="domain" description="DUF4240" evidence="1">
    <location>
        <begin position="11"/>
        <end position="143"/>
    </location>
</feature>
<dbReference type="Pfam" id="PF14024">
    <property type="entry name" value="DUF4240"/>
    <property type="match status" value="1"/>
</dbReference>
<dbReference type="InterPro" id="IPR025334">
    <property type="entry name" value="DUF4240"/>
</dbReference>
<comment type="caution">
    <text evidence="2">The sequence shown here is derived from an EMBL/GenBank/DDBJ whole genome shotgun (WGS) entry which is preliminary data.</text>
</comment>